<dbReference type="RefSeq" id="XP_005102104.2">
    <property type="nucleotide sequence ID" value="XM_005102047.3"/>
</dbReference>
<dbReference type="InterPro" id="IPR053207">
    <property type="entry name" value="Non-NMDA_GluR_Accessory"/>
</dbReference>
<evidence type="ECO:0000256" key="3">
    <source>
        <dbReference type="SAM" id="SignalP"/>
    </source>
</evidence>
<dbReference type="Proteomes" id="UP000694888">
    <property type="component" value="Unplaced"/>
</dbReference>
<name>A0ABM0JUX8_APLCA</name>
<feature type="chain" id="PRO_5045744823" evidence="3">
    <location>
        <begin position="22"/>
        <end position="98"/>
    </location>
</feature>
<keyword evidence="5" id="KW-1185">Reference proteome</keyword>
<keyword evidence="1" id="KW-1015">Disulfide bond</keyword>
<feature type="domain" description="CUB" evidence="4">
    <location>
        <begin position="30"/>
        <end position="98"/>
    </location>
</feature>
<evidence type="ECO:0000256" key="2">
    <source>
        <dbReference type="PROSITE-ProRule" id="PRU00059"/>
    </source>
</evidence>
<dbReference type="SUPFAM" id="SSF49854">
    <property type="entry name" value="Spermadhesin, CUB domain"/>
    <property type="match status" value="1"/>
</dbReference>
<dbReference type="PANTHER" id="PTHR47537">
    <property type="entry name" value="CUBILIN"/>
    <property type="match status" value="1"/>
</dbReference>
<reference evidence="6" key="1">
    <citation type="submission" date="2025-08" db="UniProtKB">
        <authorList>
            <consortium name="RefSeq"/>
        </authorList>
    </citation>
    <scope>IDENTIFICATION</scope>
</reference>
<dbReference type="PANTHER" id="PTHR47537:SF2">
    <property type="entry name" value="CUBILIN"/>
    <property type="match status" value="1"/>
</dbReference>
<evidence type="ECO:0000313" key="6">
    <source>
        <dbReference type="RefSeq" id="XP_005102104.2"/>
    </source>
</evidence>
<proteinExistence type="predicted"/>
<dbReference type="CDD" id="cd00041">
    <property type="entry name" value="CUB"/>
    <property type="match status" value="1"/>
</dbReference>
<protein>
    <submittedName>
        <fullName evidence="6">Low-density lipoprotein receptor-related protein 12</fullName>
    </submittedName>
</protein>
<dbReference type="Pfam" id="PF00431">
    <property type="entry name" value="CUB"/>
    <property type="match status" value="1"/>
</dbReference>
<keyword evidence="6" id="KW-0675">Receptor</keyword>
<dbReference type="Gene3D" id="2.60.120.290">
    <property type="entry name" value="Spermadhesin, CUB domain"/>
    <property type="match status" value="1"/>
</dbReference>
<keyword evidence="6" id="KW-0449">Lipoprotein</keyword>
<keyword evidence="3" id="KW-0732">Signal</keyword>
<gene>
    <name evidence="6" type="primary">LOC101848213</name>
</gene>
<comment type="caution">
    <text evidence="2">Lacks conserved residue(s) required for the propagation of feature annotation.</text>
</comment>
<dbReference type="PROSITE" id="PS01180">
    <property type="entry name" value="CUB"/>
    <property type="match status" value="1"/>
</dbReference>
<evidence type="ECO:0000256" key="1">
    <source>
        <dbReference type="ARBA" id="ARBA00023157"/>
    </source>
</evidence>
<evidence type="ECO:0000313" key="5">
    <source>
        <dbReference type="Proteomes" id="UP000694888"/>
    </source>
</evidence>
<dbReference type="GeneID" id="101848213"/>
<sequence length="98" mass="11111">MASRLEVQLFALLYILLMCLSVDVVGQHDCDKVFSSYHSKEKNGTFESPGHPSHYPNGVSCKYKFIGQSNERVEIQFTSFALQGRPPRCTNDFVTIYS</sequence>
<organism evidence="5 6">
    <name type="scientific">Aplysia californica</name>
    <name type="common">California sea hare</name>
    <dbReference type="NCBI Taxonomy" id="6500"/>
    <lineage>
        <taxon>Eukaryota</taxon>
        <taxon>Metazoa</taxon>
        <taxon>Spiralia</taxon>
        <taxon>Lophotrochozoa</taxon>
        <taxon>Mollusca</taxon>
        <taxon>Gastropoda</taxon>
        <taxon>Heterobranchia</taxon>
        <taxon>Euthyneura</taxon>
        <taxon>Tectipleura</taxon>
        <taxon>Aplysiida</taxon>
        <taxon>Aplysioidea</taxon>
        <taxon>Aplysiidae</taxon>
        <taxon>Aplysia</taxon>
    </lineage>
</organism>
<feature type="signal peptide" evidence="3">
    <location>
        <begin position="1"/>
        <end position="21"/>
    </location>
</feature>
<dbReference type="InterPro" id="IPR000859">
    <property type="entry name" value="CUB_dom"/>
</dbReference>
<evidence type="ECO:0000259" key="4">
    <source>
        <dbReference type="PROSITE" id="PS01180"/>
    </source>
</evidence>
<accession>A0ABM0JUX8</accession>
<dbReference type="InterPro" id="IPR035914">
    <property type="entry name" value="Sperma_CUB_dom_sf"/>
</dbReference>
<feature type="non-terminal residue" evidence="6">
    <location>
        <position position="98"/>
    </location>
</feature>